<dbReference type="EMBL" id="HBEL01004171">
    <property type="protein sequence ID" value="CAD8405858.1"/>
    <property type="molecule type" value="Transcribed_RNA"/>
</dbReference>
<reference evidence="2" key="1">
    <citation type="submission" date="2021-01" db="EMBL/GenBank/DDBJ databases">
        <authorList>
            <person name="Corre E."/>
            <person name="Pelletier E."/>
            <person name="Niang G."/>
            <person name="Scheremetjew M."/>
            <person name="Finn R."/>
            <person name="Kale V."/>
            <person name="Holt S."/>
            <person name="Cochrane G."/>
            <person name="Meng A."/>
            <person name="Brown T."/>
            <person name="Cohen L."/>
        </authorList>
    </citation>
    <scope>NUCLEOTIDE SEQUENCE</scope>
    <source>
        <strain evidence="2">CCAP1064/1</strain>
    </source>
</reference>
<dbReference type="PANTHER" id="PTHR36142">
    <property type="entry name" value="METALLO-HYDROLASE/OXIDOREDUCTASE SUPERFAMILY PROTEIN"/>
    <property type="match status" value="1"/>
</dbReference>
<evidence type="ECO:0000256" key="1">
    <source>
        <dbReference type="SAM" id="MobiDB-lite"/>
    </source>
</evidence>
<organism evidence="2">
    <name type="scientific">Proboscia inermis</name>
    <dbReference type="NCBI Taxonomy" id="420281"/>
    <lineage>
        <taxon>Eukaryota</taxon>
        <taxon>Sar</taxon>
        <taxon>Stramenopiles</taxon>
        <taxon>Ochrophyta</taxon>
        <taxon>Bacillariophyta</taxon>
        <taxon>Coscinodiscophyceae</taxon>
        <taxon>Rhizosoleniophycidae</taxon>
        <taxon>Rhizosoleniales</taxon>
        <taxon>Rhizosoleniaceae</taxon>
        <taxon>Proboscia</taxon>
    </lineage>
</organism>
<proteinExistence type="predicted"/>
<feature type="compositionally biased region" description="Basic and acidic residues" evidence="1">
    <location>
        <begin position="23"/>
        <end position="46"/>
    </location>
</feature>
<name>A0A7S0BXT7_9STRA</name>
<gene>
    <name evidence="2" type="ORF">PINE0816_LOCUS1973</name>
</gene>
<protein>
    <submittedName>
        <fullName evidence="2">Uncharacterized protein</fullName>
    </submittedName>
</protein>
<accession>A0A7S0BXT7</accession>
<feature type="region of interest" description="Disordered" evidence="1">
    <location>
        <begin position="17"/>
        <end position="47"/>
    </location>
</feature>
<evidence type="ECO:0000313" key="2">
    <source>
        <dbReference type="EMBL" id="CAD8405858.1"/>
    </source>
</evidence>
<dbReference type="AlphaFoldDB" id="A0A7S0BXT7"/>
<sequence>MPYFGLNALPVVRFPSGSGMDQVDIRPRQDRPRGDTANDIHTKDSARAGLSVTATSGALVGPPWQQRENGYILRSMTDQESNDEELVSNYIEPHVEFDAQELSELGPVDAVITPCSGMGLPGFELVHGPDETIKLLNILRPRWVLPMANGDIDASGLLSPYINEIKGSEVDLYGISDEPSWNGRRITIIPVVPGESIQLSHDI</sequence>
<dbReference type="PANTHER" id="PTHR36142:SF2">
    <property type="entry name" value="METALLO-HYDROLASE_OXIDOREDUCTASE SUPERFAMILY PROTEIN"/>
    <property type="match status" value="1"/>
</dbReference>
<dbReference type="Pfam" id="PF13483">
    <property type="entry name" value="Lactamase_B_3"/>
    <property type="match status" value="1"/>
</dbReference>